<accession>A0A913KVN3</accession>
<reference evidence="3" key="2">
    <citation type="submission" date="2022-10" db="UniProtKB">
        <authorList>
            <consortium name="WormBaseParasite"/>
        </authorList>
    </citation>
    <scope>IDENTIFICATION</scope>
    <source>
        <strain evidence="3">Puerto Rican</strain>
    </source>
</reference>
<organism evidence="2 3">
    <name type="scientific">Schistosoma mansoni</name>
    <name type="common">Blood fluke</name>
    <dbReference type="NCBI Taxonomy" id="6183"/>
    <lineage>
        <taxon>Eukaryota</taxon>
        <taxon>Metazoa</taxon>
        <taxon>Spiralia</taxon>
        <taxon>Lophotrochozoa</taxon>
        <taxon>Platyhelminthes</taxon>
        <taxon>Trematoda</taxon>
        <taxon>Digenea</taxon>
        <taxon>Strigeidida</taxon>
        <taxon>Schistosomatoidea</taxon>
        <taxon>Schistosomatidae</taxon>
        <taxon>Schistosoma</taxon>
    </lineage>
</organism>
<evidence type="ECO:0000313" key="2">
    <source>
        <dbReference type="Proteomes" id="UP000008854"/>
    </source>
</evidence>
<feature type="signal peptide" evidence="1">
    <location>
        <begin position="1"/>
        <end position="21"/>
    </location>
</feature>
<reference evidence="2" key="1">
    <citation type="journal article" date="2012" name="PLoS Negl. Trop. Dis.">
        <title>A systematically improved high quality genome and transcriptome of the human blood fluke Schistosoma mansoni.</title>
        <authorList>
            <person name="Protasio A.V."/>
            <person name="Tsai I.J."/>
            <person name="Babbage A."/>
            <person name="Nichol S."/>
            <person name="Hunt M."/>
            <person name="Aslett M.A."/>
            <person name="De Silva N."/>
            <person name="Velarde G.S."/>
            <person name="Anderson T.J."/>
            <person name="Clark R.C."/>
            <person name="Davidson C."/>
            <person name="Dillon G.P."/>
            <person name="Holroyd N.E."/>
            <person name="LoVerde P.T."/>
            <person name="Lloyd C."/>
            <person name="McQuillan J."/>
            <person name="Oliveira G."/>
            <person name="Otto T.D."/>
            <person name="Parker-Manuel S.J."/>
            <person name="Quail M.A."/>
            <person name="Wilson R.A."/>
            <person name="Zerlotini A."/>
            <person name="Dunne D.W."/>
            <person name="Berriman M."/>
        </authorList>
    </citation>
    <scope>NUCLEOTIDE SEQUENCE [LARGE SCALE GENOMIC DNA]</scope>
    <source>
        <strain evidence="2">Puerto Rican</strain>
    </source>
</reference>
<keyword evidence="2" id="KW-1185">Reference proteome</keyword>
<keyword evidence="1" id="KW-0732">Signal</keyword>
<protein>
    <submittedName>
        <fullName evidence="3">Uncharacterized protein</fullName>
    </submittedName>
</protein>
<dbReference type="WBParaSite" id="Smp_348530.1">
    <property type="protein sequence ID" value="Smp_348530.1"/>
    <property type="gene ID" value="Smp_348530"/>
</dbReference>
<dbReference type="AlphaFoldDB" id="A0A913KVN3"/>
<evidence type="ECO:0000313" key="3">
    <source>
        <dbReference type="WBParaSite" id="Smp_348530.1"/>
    </source>
</evidence>
<name>A0A913KVN3_SCHMA</name>
<sequence length="63" mass="7645">MHHSVLFEVILISFLFHKSIQTDINSEYLLKAKRELIIRENDLLKYQIEDIIYYDELISNYVL</sequence>
<proteinExistence type="predicted"/>
<evidence type="ECO:0000256" key="1">
    <source>
        <dbReference type="SAM" id="SignalP"/>
    </source>
</evidence>
<dbReference type="Proteomes" id="UP000008854">
    <property type="component" value="Unassembled WGS sequence"/>
</dbReference>
<feature type="chain" id="PRO_5037368219" evidence="1">
    <location>
        <begin position="22"/>
        <end position="63"/>
    </location>
</feature>